<evidence type="ECO:0000313" key="2">
    <source>
        <dbReference type="Proteomes" id="UP000325577"/>
    </source>
</evidence>
<dbReference type="AlphaFoldDB" id="A0A5J5C7N2"/>
<dbReference type="Proteomes" id="UP000325577">
    <property type="component" value="Linkage Group LG0"/>
</dbReference>
<protein>
    <submittedName>
        <fullName evidence="1">Uncharacterized protein</fullName>
    </submittedName>
</protein>
<dbReference type="EMBL" id="CM018031">
    <property type="protein sequence ID" value="KAA8549661.1"/>
    <property type="molecule type" value="Genomic_DNA"/>
</dbReference>
<proteinExistence type="predicted"/>
<gene>
    <name evidence="1" type="ORF">F0562_001321</name>
</gene>
<reference evidence="1 2" key="1">
    <citation type="submission" date="2019-09" db="EMBL/GenBank/DDBJ databases">
        <title>A chromosome-level genome assembly of the Chinese tupelo Nyssa sinensis.</title>
        <authorList>
            <person name="Yang X."/>
            <person name="Kang M."/>
            <person name="Yang Y."/>
            <person name="Xiong H."/>
            <person name="Wang M."/>
            <person name="Zhang Z."/>
            <person name="Wang Z."/>
            <person name="Wu H."/>
            <person name="Ma T."/>
            <person name="Liu J."/>
            <person name="Xi Z."/>
        </authorList>
    </citation>
    <scope>NUCLEOTIDE SEQUENCE [LARGE SCALE GENOMIC DNA]</scope>
    <source>
        <strain evidence="1">J267</strain>
        <tissue evidence="1">Leaf</tissue>
    </source>
</reference>
<evidence type="ECO:0000313" key="1">
    <source>
        <dbReference type="EMBL" id="KAA8549661.1"/>
    </source>
</evidence>
<name>A0A5J5C7N2_9ASTE</name>
<organism evidence="1 2">
    <name type="scientific">Nyssa sinensis</name>
    <dbReference type="NCBI Taxonomy" id="561372"/>
    <lineage>
        <taxon>Eukaryota</taxon>
        <taxon>Viridiplantae</taxon>
        <taxon>Streptophyta</taxon>
        <taxon>Embryophyta</taxon>
        <taxon>Tracheophyta</taxon>
        <taxon>Spermatophyta</taxon>
        <taxon>Magnoliopsida</taxon>
        <taxon>eudicotyledons</taxon>
        <taxon>Gunneridae</taxon>
        <taxon>Pentapetalae</taxon>
        <taxon>asterids</taxon>
        <taxon>Cornales</taxon>
        <taxon>Nyssaceae</taxon>
        <taxon>Nyssa</taxon>
    </lineage>
</organism>
<sequence>MVIMVCRGSGAVSVEAEARRKKVGRLERWSPIEGIRVLMVGIRVAVVCDGGAINEAYIVAPREGLEMLSGKYKL</sequence>
<accession>A0A5J5C7N2</accession>
<keyword evidence="2" id="KW-1185">Reference proteome</keyword>